<dbReference type="RefSeq" id="WP_309792775.1">
    <property type="nucleotide sequence ID" value="NZ_JAVDPW010000002.1"/>
</dbReference>
<protein>
    <submittedName>
        <fullName evidence="2">D-psicose/D-tagatose/L-ribulose 3-epimerase</fullName>
        <ecNumber evidence="2">5.1.3.30</ecNumber>
        <ecNumber evidence="2">5.1.3.31</ecNumber>
    </submittedName>
</protein>
<dbReference type="PANTHER" id="PTHR12110">
    <property type="entry name" value="HYDROXYPYRUVATE ISOMERASE"/>
    <property type="match status" value="1"/>
</dbReference>
<reference evidence="2 3" key="1">
    <citation type="submission" date="2023-07" db="EMBL/GenBank/DDBJ databases">
        <title>Sorghum-associated microbial communities from plants grown in Nebraska, USA.</title>
        <authorList>
            <person name="Schachtman D."/>
        </authorList>
    </citation>
    <scope>NUCLEOTIDE SEQUENCE [LARGE SCALE GENOMIC DNA]</scope>
    <source>
        <strain evidence="2 3">584</strain>
    </source>
</reference>
<keyword evidence="2" id="KW-0413">Isomerase</keyword>
<keyword evidence="3" id="KW-1185">Reference proteome</keyword>
<sequence>MQIGFNLLVIGGAIGPADHRVLESLKRHGYDGVEVPVMGGTAADCAALGRVLDDLGLARTFTTVIPDPDSSPMSADPAIRARARDRLAWAVDCGHALGATVMGGPYHSPLGVFSGSGPTEDELANLAEALHWAAGRAQGAGIHLSIEAVNRFECYALNTMAQAEALRAWVGHPSFGFMYDTFHANIEERDPIGVIGAHAAGITHIHISENDRGIPGRGHIPFPAILRAIRATGYDGWLTVEAFGRSLPDLAAATRIWRDMFPDLDTLFAESIALIRREWEAAA</sequence>
<dbReference type="EMBL" id="JAVDPW010000002">
    <property type="protein sequence ID" value="MDR6288752.1"/>
    <property type="molecule type" value="Genomic_DNA"/>
</dbReference>
<dbReference type="InterPro" id="IPR036237">
    <property type="entry name" value="Xyl_isomerase-like_sf"/>
</dbReference>
<accession>A0ABU1JJG5</accession>
<organism evidence="2 3">
    <name type="scientific">Inquilinus ginsengisoli</name>
    <dbReference type="NCBI Taxonomy" id="363840"/>
    <lineage>
        <taxon>Bacteria</taxon>
        <taxon>Pseudomonadati</taxon>
        <taxon>Pseudomonadota</taxon>
        <taxon>Alphaproteobacteria</taxon>
        <taxon>Rhodospirillales</taxon>
        <taxon>Rhodospirillaceae</taxon>
        <taxon>Inquilinus</taxon>
    </lineage>
</organism>
<evidence type="ECO:0000259" key="1">
    <source>
        <dbReference type="Pfam" id="PF01261"/>
    </source>
</evidence>
<name>A0ABU1JJG5_9PROT</name>
<comment type="caution">
    <text evidence="2">The sequence shown here is derived from an EMBL/GenBank/DDBJ whole genome shotgun (WGS) entry which is preliminary data.</text>
</comment>
<dbReference type="EC" id="5.1.3.31" evidence="2"/>
<feature type="domain" description="Xylose isomerase-like TIM barrel" evidence="1">
    <location>
        <begin position="23"/>
        <end position="252"/>
    </location>
</feature>
<dbReference type="InterPro" id="IPR013022">
    <property type="entry name" value="Xyl_isomerase-like_TIM-brl"/>
</dbReference>
<dbReference type="GO" id="GO:0016853">
    <property type="term" value="F:isomerase activity"/>
    <property type="evidence" value="ECO:0007669"/>
    <property type="project" value="UniProtKB-KW"/>
</dbReference>
<dbReference type="PANTHER" id="PTHR12110:SF41">
    <property type="entry name" value="INOSOSE DEHYDRATASE"/>
    <property type="match status" value="1"/>
</dbReference>
<proteinExistence type="predicted"/>
<dbReference type="Gene3D" id="3.20.20.150">
    <property type="entry name" value="Divalent-metal-dependent TIM barrel enzymes"/>
    <property type="match status" value="1"/>
</dbReference>
<evidence type="ECO:0000313" key="2">
    <source>
        <dbReference type="EMBL" id="MDR6288752.1"/>
    </source>
</evidence>
<dbReference type="InterPro" id="IPR050312">
    <property type="entry name" value="IolE/XylAMocC-like"/>
</dbReference>
<dbReference type="Proteomes" id="UP001262410">
    <property type="component" value="Unassembled WGS sequence"/>
</dbReference>
<dbReference type="Pfam" id="PF01261">
    <property type="entry name" value="AP_endonuc_2"/>
    <property type="match status" value="1"/>
</dbReference>
<evidence type="ECO:0000313" key="3">
    <source>
        <dbReference type="Proteomes" id="UP001262410"/>
    </source>
</evidence>
<dbReference type="SUPFAM" id="SSF51658">
    <property type="entry name" value="Xylose isomerase-like"/>
    <property type="match status" value="1"/>
</dbReference>
<dbReference type="EC" id="5.1.3.30" evidence="2"/>
<gene>
    <name evidence="2" type="ORF">E9232_001259</name>
</gene>